<dbReference type="Proteomes" id="UP000003340">
    <property type="component" value="Unassembled WGS sequence"/>
</dbReference>
<proteinExistence type="predicted"/>
<dbReference type="AlphaFoldDB" id="C0EHX7"/>
<evidence type="ECO:0000313" key="2">
    <source>
        <dbReference type="Proteomes" id="UP000003340"/>
    </source>
</evidence>
<reference evidence="1 2" key="2">
    <citation type="submission" date="2009-02" db="EMBL/GenBank/DDBJ databases">
        <title>Draft genome sequence of Clostridium methylpentosum (DSM 5476).</title>
        <authorList>
            <person name="Sudarsanam P."/>
            <person name="Ley R."/>
            <person name="Guruge J."/>
            <person name="Turnbaugh P.J."/>
            <person name="Mahowald M."/>
            <person name="Liep D."/>
            <person name="Gordon J."/>
        </authorList>
    </citation>
    <scope>NUCLEOTIDE SEQUENCE [LARGE SCALE GENOMIC DNA]</scope>
    <source>
        <strain evidence="1 2">DSM 5476</strain>
    </source>
</reference>
<dbReference type="EMBL" id="ACEC01000122">
    <property type="protein sequence ID" value="EEG28949.1"/>
    <property type="molecule type" value="Genomic_DNA"/>
</dbReference>
<name>C0EHX7_9FIRM</name>
<comment type="caution">
    <text evidence="1">The sequence shown here is derived from an EMBL/GenBank/DDBJ whole genome shotgun (WGS) entry which is preliminary data.</text>
</comment>
<accession>C0EHX7</accession>
<evidence type="ECO:0000313" key="1">
    <source>
        <dbReference type="EMBL" id="EEG28949.1"/>
    </source>
</evidence>
<protein>
    <submittedName>
        <fullName evidence="1">Uncharacterized protein</fullName>
    </submittedName>
</protein>
<reference evidence="1 2" key="1">
    <citation type="submission" date="2009-01" db="EMBL/GenBank/DDBJ databases">
        <authorList>
            <person name="Fulton L."/>
            <person name="Clifton S."/>
            <person name="Fulton B."/>
            <person name="Xu J."/>
            <person name="Minx P."/>
            <person name="Pepin K.H."/>
            <person name="Johnson M."/>
            <person name="Bhonagiri V."/>
            <person name="Nash W.E."/>
            <person name="Mardis E.R."/>
            <person name="Wilson R.K."/>
        </authorList>
    </citation>
    <scope>NUCLEOTIDE SEQUENCE [LARGE SCALE GENOMIC DNA]</scope>
    <source>
        <strain evidence="1 2">DSM 5476</strain>
    </source>
</reference>
<dbReference type="HOGENOM" id="CLU_3134174_0_0_9"/>
<gene>
    <name evidence="1" type="ORF">CLOSTMETH_03472</name>
</gene>
<sequence length="49" mass="5433">MAYLIHSEQKNKFTVRCINHRATSCRSLNCISVIGRAAAVLQALNVFAL</sequence>
<keyword evidence="2" id="KW-1185">Reference proteome</keyword>
<organism evidence="1 2">
    <name type="scientific">[Clostridium] methylpentosum DSM 5476</name>
    <dbReference type="NCBI Taxonomy" id="537013"/>
    <lineage>
        <taxon>Bacteria</taxon>
        <taxon>Bacillati</taxon>
        <taxon>Bacillota</taxon>
        <taxon>Clostridia</taxon>
        <taxon>Eubacteriales</taxon>
        <taxon>Oscillospiraceae</taxon>
        <taxon>Oscillospiraceae incertae sedis</taxon>
    </lineage>
</organism>